<dbReference type="Proteomes" id="UP000325081">
    <property type="component" value="Unassembled WGS sequence"/>
</dbReference>
<dbReference type="PANTHER" id="PTHR21450">
    <property type="entry name" value="PROTEIN ALTERED PHOSPHATE STARVATION RESPONSE 1"/>
    <property type="match status" value="1"/>
</dbReference>
<dbReference type="Pfam" id="PF04782">
    <property type="entry name" value="DUF632"/>
    <property type="match status" value="1"/>
</dbReference>
<feature type="compositionally biased region" description="Basic and acidic residues" evidence="1">
    <location>
        <begin position="414"/>
        <end position="428"/>
    </location>
</feature>
<feature type="region of interest" description="Disordered" evidence="1">
    <location>
        <begin position="145"/>
        <end position="168"/>
    </location>
</feature>
<gene>
    <name evidence="4" type="ORF">STAS_12569</name>
</gene>
<organism evidence="4 5">
    <name type="scientific">Striga asiatica</name>
    <name type="common">Asiatic witchweed</name>
    <name type="synonym">Buchnera asiatica</name>
    <dbReference type="NCBI Taxonomy" id="4170"/>
    <lineage>
        <taxon>Eukaryota</taxon>
        <taxon>Viridiplantae</taxon>
        <taxon>Streptophyta</taxon>
        <taxon>Embryophyta</taxon>
        <taxon>Tracheophyta</taxon>
        <taxon>Spermatophyta</taxon>
        <taxon>Magnoliopsida</taxon>
        <taxon>eudicotyledons</taxon>
        <taxon>Gunneridae</taxon>
        <taxon>Pentapetalae</taxon>
        <taxon>asterids</taxon>
        <taxon>lamiids</taxon>
        <taxon>Lamiales</taxon>
        <taxon>Orobanchaceae</taxon>
        <taxon>Buchnereae</taxon>
        <taxon>Striga</taxon>
    </lineage>
</organism>
<keyword evidence="5" id="KW-1185">Reference proteome</keyword>
<dbReference type="AlphaFoldDB" id="A0A5A7PU84"/>
<feature type="region of interest" description="Disordered" evidence="1">
    <location>
        <begin position="368"/>
        <end position="473"/>
    </location>
</feature>
<evidence type="ECO:0000259" key="2">
    <source>
        <dbReference type="Pfam" id="PF04782"/>
    </source>
</evidence>
<feature type="domain" description="DUF630" evidence="3">
    <location>
        <begin position="34"/>
        <end position="89"/>
    </location>
</feature>
<feature type="compositionally biased region" description="Polar residues" evidence="1">
    <location>
        <begin position="146"/>
        <end position="156"/>
    </location>
</feature>
<dbReference type="InterPro" id="IPR006867">
    <property type="entry name" value="DUF632"/>
</dbReference>
<feature type="compositionally biased region" description="Low complexity" evidence="1">
    <location>
        <begin position="397"/>
        <end position="409"/>
    </location>
</feature>
<protein>
    <submittedName>
        <fullName evidence="4">Uncharacterized protein</fullName>
    </submittedName>
</protein>
<feature type="region of interest" description="Disordered" evidence="1">
    <location>
        <begin position="331"/>
        <end position="351"/>
    </location>
</feature>
<name>A0A5A7PU84_STRAF</name>
<feature type="compositionally biased region" description="Basic and acidic residues" evidence="1">
    <location>
        <begin position="453"/>
        <end position="466"/>
    </location>
</feature>
<dbReference type="PANTHER" id="PTHR21450:SF43">
    <property type="entry name" value="DUF630 FAMILY PROTEIN"/>
    <property type="match status" value="1"/>
</dbReference>
<dbReference type="EMBL" id="BKCP01005084">
    <property type="protein sequence ID" value="GER36238.1"/>
    <property type="molecule type" value="Genomic_DNA"/>
</dbReference>
<evidence type="ECO:0000313" key="5">
    <source>
        <dbReference type="Proteomes" id="UP000325081"/>
    </source>
</evidence>
<comment type="caution">
    <text evidence="4">The sequence shown here is derived from an EMBL/GenBank/DDBJ whole genome shotgun (WGS) entry which is preliminary data.</text>
</comment>
<proteinExistence type="predicted"/>
<evidence type="ECO:0000256" key="1">
    <source>
        <dbReference type="SAM" id="MobiDB-lite"/>
    </source>
</evidence>
<feature type="compositionally biased region" description="Basic and acidic residues" evidence="1">
    <location>
        <begin position="383"/>
        <end position="396"/>
    </location>
</feature>
<accession>A0A5A7PU84</accession>
<dbReference type="Pfam" id="PF04783">
    <property type="entry name" value="DUF630"/>
    <property type="match status" value="1"/>
</dbReference>
<sequence length="913" mass="102526">MELANDNAIAVRFSDSICPNEGAYQPSPTCEAKMGSGASKADTELVKLCRERKEFIIAARDSRDSLAFSHMMFLESMQNVQIELKNFMEEVLVIRVDLDSDAGFHHLPIDVATDSENSSLKSHSDEDEDELLPLNNRADEVLKPPETQSENASGQMPPSDDFVAPPKKNEISKGVSAYKASSNSAVVKYERWDSSDHRMDLPLDNFSPSQNFGFDQDTNGTSLGLRTDYSVANTRFFQHERGPPEHYMMDIPSDDADNYWILFGHPSSRHLGQEVSTWDYINPFNVVEDIFPSFYPHGSRLVDYMGNDMDLSEMGDSEEGIPDLEDELDDPILEDSLGEGNLNRNENSEECLSEEVAVKDANDDCLNQKAELGSSGDGQTNIRNEKIDETEKEKELGSSGDGSTSTGDGPTNIRNEKIDETEKEDSGHRPTSSEPDLKVKEMEESEICNGEEDSFHKEMEKSKAREGQLSSSQTDESLVEIVSKLSANSLSDLREVVTEIKVAFHDIIVHGKNVSNMLGPCHPGIAVNKGLSCSSCIEDLAASPREVSSRPTYRMLKMTMDSNENLDNEPITTSNSFTLTLEKLCIWENKLYEEVKKEEKLRHNFDKEWRKLKKLDDKGAESSKVDACNSELKRLTAIINVSVSTVEGVAKRTHMIRDEELHPQLCELIQRVHTMWKYTFESHKKQVQAISKTQAKVTATTCKAHDSGLKATENLEASIHNLCTAFSECAKSHRALALHLNNWLSKFLPQKPEQTPQLFAMCSEWHNSLEIVSEKDVLQALNTFGQLLRQLCMDMRDEGRQRMRIGYLLGYHDRKLRSFCLRNGLDLEKCASFIKEMGPGFETGFSSLHGLYADLKPIRIKLAEARVKHEEALVRIRASGVGIIRDGISPVFEALERFSLGMLNAFQQIRTLS</sequence>
<dbReference type="OrthoDB" id="914087at2759"/>
<feature type="compositionally biased region" description="Acidic residues" evidence="1">
    <location>
        <begin position="443"/>
        <end position="452"/>
    </location>
</feature>
<feature type="domain" description="DUF632" evidence="2">
    <location>
        <begin position="493"/>
        <end position="787"/>
    </location>
</feature>
<evidence type="ECO:0000313" key="4">
    <source>
        <dbReference type="EMBL" id="GER36238.1"/>
    </source>
</evidence>
<reference evidence="5" key="1">
    <citation type="journal article" date="2019" name="Curr. Biol.">
        <title>Genome Sequence of Striga asiatica Provides Insight into the Evolution of Plant Parasitism.</title>
        <authorList>
            <person name="Yoshida S."/>
            <person name="Kim S."/>
            <person name="Wafula E.K."/>
            <person name="Tanskanen J."/>
            <person name="Kim Y.M."/>
            <person name="Honaas L."/>
            <person name="Yang Z."/>
            <person name="Spallek T."/>
            <person name="Conn C.E."/>
            <person name="Ichihashi Y."/>
            <person name="Cheong K."/>
            <person name="Cui S."/>
            <person name="Der J.P."/>
            <person name="Gundlach H."/>
            <person name="Jiao Y."/>
            <person name="Hori C."/>
            <person name="Ishida J.K."/>
            <person name="Kasahara H."/>
            <person name="Kiba T."/>
            <person name="Kim M.S."/>
            <person name="Koo N."/>
            <person name="Laohavisit A."/>
            <person name="Lee Y.H."/>
            <person name="Lumba S."/>
            <person name="McCourt P."/>
            <person name="Mortimer J.C."/>
            <person name="Mutuku J.M."/>
            <person name="Nomura T."/>
            <person name="Sasaki-Sekimoto Y."/>
            <person name="Seto Y."/>
            <person name="Wang Y."/>
            <person name="Wakatake T."/>
            <person name="Sakakibara H."/>
            <person name="Demura T."/>
            <person name="Yamaguchi S."/>
            <person name="Yoneyama K."/>
            <person name="Manabe R.I."/>
            <person name="Nelson D.C."/>
            <person name="Schulman A.H."/>
            <person name="Timko M.P."/>
            <person name="dePamphilis C.W."/>
            <person name="Choi D."/>
            <person name="Shirasu K."/>
        </authorList>
    </citation>
    <scope>NUCLEOTIDE SEQUENCE [LARGE SCALE GENOMIC DNA]</scope>
    <source>
        <strain evidence="5">cv. UVA1</strain>
    </source>
</reference>
<evidence type="ECO:0000259" key="3">
    <source>
        <dbReference type="Pfam" id="PF04783"/>
    </source>
</evidence>
<dbReference type="InterPro" id="IPR006868">
    <property type="entry name" value="DUF630"/>
</dbReference>